<feature type="transmembrane region" description="Helical" evidence="1">
    <location>
        <begin position="167"/>
        <end position="185"/>
    </location>
</feature>
<feature type="transmembrane region" description="Helical" evidence="1">
    <location>
        <begin position="66"/>
        <end position="90"/>
    </location>
</feature>
<dbReference type="InterPro" id="IPR003018">
    <property type="entry name" value="GAF"/>
</dbReference>
<protein>
    <submittedName>
        <fullName evidence="3">Two-component system sensor histidine kinase</fullName>
    </submittedName>
</protein>
<keyword evidence="3" id="KW-0808">Transferase</keyword>
<gene>
    <name evidence="3" type="ORF">MNBD_GAMMA11-3106</name>
</gene>
<keyword evidence="1" id="KW-1133">Transmembrane helix</keyword>
<dbReference type="AlphaFoldDB" id="A0A3B0XEF1"/>
<dbReference type="InterPro" id="IPR029016">
    <property type="entry name" value="GAF-like_dom_sf"/>
</dbReference>
<evidence type="ECO:0000313" key="3">
    <source>
        <dbReference type="EMBL" id="VAW62980.1"/>
    </source>
</evidence>
<feature type="transmembrane region" description="Helical" evidence="1">
    <location>
        <begin position="237"/>
        <end position="261"/>
    </location>
</feature>
<feature type="domain" description="GAF" evidence="2">
    <location>
        <begin position="337"/>
        <end position="468"/>
    </location>
</feature>
<keyword evidence="3" id="KW-0418">Kinase</keyword>
<feature type="transmembrane region" description="Helical" evidence="1">
    <location>
        <begin position="6"/>
        <end position="23"/>
    </location>
</feature>
<organism evidence="3">
    <name type="scientific">hydrothermal vent metagenome</name>
    <dbReference type="NCBI Taxonomy" id="652676"/>
    <lineage>
        <taxon>unclassified sequences</taxon>
        <taxon>metagenomes</taxon>
        <taxon>ecological metagenomes</taxon>
    </lineage>
</organism>
<dbReference type="NCBIfam" id="TIGR02916">
    <property type="entry name" value="PEP_his_kin"/>
    <property type="match status" value="1"/>
</dbReference>
<dbReference type="GO" id="GO:0016301">
    <property type="term" value="F:kinase activity"/>
    <property type="evidence" value="ECO:0007669"/>
    <property type="project" value="UniProtKB-KW"/>
</dbReference>
<reference evidence="3" key="1">
    <citation type="submission" date="2018-06" db="EMBL/GenBank/DDBJ databases">
        <authorList>
            <person name="Zhirakovskaya E."/>
        </authorList>
    </citation>
    <scope>NUCLEOTIDE SEQUENCE</scope>
</reference>
<keyword evidence="1" id="KW-0472">Membrane</keyword>
<dbReference type="SUPFAM" id="SSF55781">
    <property type="entry name" value="GAF domain-like"/>
    <property type="match status" value="1"/>
</dbReference>
<feature type="transmembrane region" description="Helical" evidence="1">
    <location>
        <begin position="102"/>
        <end position="122"/>
    </location>
</feature>
<proteinExistence type="predicted"/>
<dbReference type="InterPro" id="IPR014265">
    <property type="entry name" value="XrtA/PrsK"/>
</dbReference>
<dbReference type="Gene3D" id="3.30.450.40">
    <property type="match status" value="1"/>
</dbReference>
<feature type="transmembrane region" description="Helical" evidence="1">
    <location>
        <begin position="267"/>
        <end position="289"/>
    </location>
</feature>
<dbReference type="Pfam" id="PF01590">
    <property type="entry name" value="GAF"/>
    <property type="match status" value="1"/>
</dbReference>
<feature type="non-terminal residue" evidence="3">
    <location>
        <position position="592"/>
    </location>
</feature>
<evidence type="ECO:0000259" key="2">
    <source>
        <dbReference type="Pfam" id="PF01590"/>
    </source>
</evidence>
<feature type="transmembrane region" description="Helical" evidence="1">
    <location>
        <begin position="137"/>
        <end position="155"/>
    </location>
</feature>
<sequence>MMIEILSFGISTVLFLILGLAMLTGKRDNLPKTMLALAALSSAVWSGTVSYQAYQTNIGLQSDVSTAVLLELFRALSWFAFLIVMLRTAYKSSDQVNKNFKVAFGGISVFILGLMLLALYRISDGLFFEIIAGHDVLIGHLLISIGGLVVIEQLYRNTTEEHRRALKYLWFAIGGMFAYDFYLYADALLFQRIDEELWDSRGFIHAMVVPLIGVAIKREMQWSIADTSIDIYLSRSMAFHTTTLLVSGVYLLLIGVGGYYVKEMGGNWGAVAQSTFLFASVMALIVLLFSGKIRSRLKIAIDKHFFHYKYDYREEWLRIIQTLSSQSESAGLHERSIRALAQIIDSPGGLLMRYRQNGCYELDACWNYEQNMVRESDESELVKFLSEQQFVICLDEYNKDPQMYTRLGALSIPIWISSNPEAWLIVPLMLKDELMGFVVLLRSPAHQRYFNWEDSDLLRTAGRQAASHLAQYDAAQALVSARRFEEVNKLSAFIVHDIKNMVGQLSMVVSNAARHKSNPMFIDDAIITVENTVNKMNKLLLRLRVGKESEEATPISLCSLLEESIRSCVKAGTLPIPVLNCLHQKIQVMADK</sequence>
<accession>A0A3B0XEF1</accession>
<name>A0A3B0XEF1_9ZZZZ</name>
<dbReference type="EMBL" id="UOFG01000187">
    <property type="protein sequence ID" value="VAW62980.1"/>
    <property type="molecule type" value="Genomic_DNA"/>
</dbReference>
<evidence type="ECO:0000256" key="1">
    <source>
        <dbReference type="SAM" id="Phobius"/>
    </source>
</evidence>
<keyword evidence="1" id="KW-0812">Transmembrane</keyword>